<dbReference type="PANTHER" id="PTHR10039:SF14">
    <property type="entry name" value="NACHT DOMAIN-CONTAINING PROTEIN"/>
    <property type="match status" value="1"/>
</dbReference>
<organism evidence="3 4">
    <name type="scientific">Coprinellus micaceus</name>
    <name type="common">Glistening ink-cap mushroom</name>
    <name type="synonym">Coprinus micaceus</name>
    <dbReference type="NCBI Taxonomy" id="71717"/>
    <lineage>
        <taxon>Eukaryota</taxon>
        <taxon>Fungi</taxon>
        <taxon>Dikarya</taxon>
        <taxon>Basidiomycota</taxon>
        <taxon>Agaricomycotina</taxon>
        <taxon>Agaricomycetes</taxon>
        <taxon>Agaricomycetidae</taxon>
        <taxon>Agaricales</taxon>
        <taxon>Agaricineae</taxon>
        <taxon>Psathyrellaceae</taxon>
        <taxon>Coprinellus</taxon>
    </lineage>
</organism>
<dbReference type="InterPro" id="IPR056884">
    <property type="entry name" value="NPHP3-like_N"/>
</dbReference>
<protein>
    <recommendedName>
        <fullName evidence="2">Nephrocystin 3-like N-terminal domain-containing protein</fullName>
    </recommendedName>
</protein>
<feature type="domain" description="Nephrocystin 3-like N-terminal" evidence="2">
    <location>
        <begin position="67"/>
        <end position="236"/>
    </location>
</feature>
<evidence type="ECO:0000313" key="3">
    <source>
        <dbReference type="EMBL" id="TEB33801.1"/>
    </source>
</evidence>
<dbReference type="OrthoDB" id="4760524at2759"/>
<gene>
    <name evidence="3" type="ORF">FA13DRAFT_1730083</name>
</gene>
<dbReference type="InterPro" id="IPR027417">
    <property type="entry name" value="P-loop_NTPase"/>
</dbReference>
<dbReference type="STRING" id="71717.A0A4Y7TIG8"/>
<evidence type="ECO:0000256" key="1">
    <source>
        <dbReference type="ARBA" id="ARBA00022737"/>
    </source>
</evidence>
<dbReference type="SUPFAM" id="SSF52540">
    <property type="entry name" value="P-loop containing nucleoside triphosphate hydrolases"/>
    <property type="match status" value="1"/>
</dbReference>
<proteinExistence type="predicted"/>
<dbReference type="Proteomes" id="UP000298030">
    <property type="component" value="Unassembled WGS sequence"/>
</dbReference>
<comment type="caution">
    <text evidence="3">The sequence shown here is derived from an EMBL/GenBank/DDBJ whole genome shotgun (WGS) entry which is preliminary data.</text>
</comment>
<evidence type="ECO:0000313" key="4">
    <source>
        <dbReference type="Proteomes" id="UP000298030"/>
    </source>
</evidence>
<keyword evidence="4" id="KW-1185">Reference proteome</keyword>
<dbReference type="EMBL" id="QPFP01000011">
    <property type="protein sequence ID" value="TEB33801.1"/>
    <property type="molecule type" value="Genomic_DNA"/>
</dbReference>
<dbReference type="Gene3D" id="3.40.50.300">
    <property type="entry name" value="P-loop containing nucleotide triphosphate hydrolases"/>
    <property type="match status" value="1"/>
</dbReference>
<reference evidence="3 4" key="1">
    <citation type="journal article" date="2019" name="Nat. Ecol. Evol.">
        <title>Megaphylogeny resolves global patterns of mushroom evolution.</title>
        <authorList>
            <person name="Varga T."/>
            <person name="Krizsan K."/>
            <person name="Foldi C."/>
            <person name="Dima B."/>
            <person name="Sanchez-Garcia M."/>
            <person name="Sanchez-Ramirez S."/>
            <person name="Szollosi G.J."/>
            <person name="Szarkandi J.G."/>
            <person name="Papp V."/>
            <person name="Albert L."/>
            <person name="Andreopoulos W."/>
            <person name="Angelini C."/>
            <person name="Antonin V."/>
            <person name="Barry K.W."/>
            <person name="Bougher N.L."/>
            <person name="Buchanan P."/>
            <person name="Buyck B."/>
            <person name="Bense V."/>
            <person name="Catcheside P."/>
            <person name="Chovatia M."/>
            <person name="Cooper J."/>
            <person name="Damon W."/>
            <person name="Desjardin D."/>
            <person name="Finy P."/>
            <person name="Geml J."/>
            <person name="Haridas S."/>
            <person name="Hughes K."/>
            <person name="Justo A."/>
            <person name="Karasinski D."/>
            <person name="Kautmanova I."/>
            <person name="Kiss B."/>
            <person name="Kocsube S."/>
            <person name="Kotiranta H."/>
            <person name="LaButti K.M."/>
            <person name="Lechner B.E."/>
            <person name="Liimatainen K."/>
            <person name="Lipzen A."/>
            <person name="Lukacs Z."/>
            <person name="Mihaltcheva S."/>
            <person name="Morgado L.N."/>
            <person name="Niskanen T."/>
            <person name="Noordeloos M.E."/>
            <person name="Ohm R.A."/>
            <person name="Ortiz-Santana B."/>
            <person name="Ovrebo C."/>
            <person name="Racz N."/>
            <person name="Riley R."/>
            <person name="Savchenko A."/>
            <person name="Shiryaev A."/>
            <person name="Soop K."/>
            <person name="Spirin V."/>
            <person name="Szebenyi C."/>
            <person name="Tomsovsky M."/>
            <person name="Tulloss R.E."/>
            <person name="Uehling J."/>
            <person name="Grigoriev I.V."/>
            <person name="Vagvolgyi C."/>
            <person name="Papp T."/>
            <person name="Martin F.M."/>
            <person name="Miettinen O."/>
            <person name="Hibbett D.S."/>
            <person name="Nagy L.G."/>
        </authorList>
    </citation>
    <scope>NUCLEOTIDE SEQUENCE [LARGE SCALE GENOMIC DNA]</scope>
    <source>
        <strain evidence="3 4">FP101781</strain>
    </source>
</reference>
<dbReference type="Pfam" id="PF24883">
    <property type="entry name" value="NPHP3_N"/>
    <property type="match status" value="1"/>
</dbReference>
<name>A0A4Y7TIG8_COPMI</name>
<dbReference type="AlphaFoldDB" id="A0A4Y7TIG8"/>
<accession>A0A4Y7TIG8</accession>
<keyword evidence="1" id="KW-0677">Repeat</keyword>
<dbReference type="PANTHER" id="PTHR10039">
    <property type="entry name" value="AMELOGENIN"/>
    <property type="match status" value="1"/>
</dbReference>
<sequence>MSSSTSYLEGAHHNRFESLTITHVAGSAGKSAVEYLEEHIAFGAIHNSGERCDAPTWITHGDRDDIPTQLMWISGPAGTGKTAIAGSVAETCHEKDILAASFFFSSYGPSPERSSKRYLVPTLVYQLLQHEGLEALEEGVAAAIRRDKAIFKKRLKDQFEALILKPLRRVKGQLNTDIPQVIIIDGVDEVKVEKSDASSRHTAPRRDEDDHLEIVSCLLHAAKDPAFPFRIIIISRPERVFTDFFSTQAAKLSKQLFLDDKYHPDSDIRLYLTSSFAELRRRYCLSPSWPGEEVIRYIVDRASGQFVYAATVIRFVASGAGPPPAQLDALFPLRPLRKNGAGRGLEALDALYGDILMTSPDPEVAAQWIHSIELWLWPAWVLALFLESVPGQGEHILRPLASLISIPDLANRSNETYRIYHKSLIDFLTEGNRRPKDLYRGFRGGLTLKAWLRLMTKKAPVTPLTELDENIFFSTLVADTDFLFYIPFAFQRSLEHFSETELLACDLHWWTSQIIERGNKSWISSHAVGILTTNHNICRKSDIPCRESCRKWSRCTFRAFVHHGWTMPSAELWQSYTNERDAARLNDLHDRIEMAFKSPHLY</sequence>
<evidence type="ECO:0000259" key="2">
    <source>
        <dbReference type="Pfam" id="PF24883"/>
    </source>
</evidence>